<gene>
    <name evidence="2" type="ORF">Fcan01_10155</name>
</gene>
<protein>
    <recommendedName>
        <fullName evidence="4">Gustatory receptor</fullName>
    </recommendedName>
</protein>
<accession>A0A226E7K3</accession>
<feature type="transmembrane region" description="Helical" evidence="1">
    <location>
        <begin position="56"/>
        <end position="79"/>
    </location>
</feature>
<feature type="transmembrane region" description="Helical" evidence="1">
    <location>
        <begin position="163"/>
        <end position="188"/>
    </location>
</feature>
<keyword evidence="3" id="KW-1185">Reference proteome</keyword>
<sequence>MDPTSVENLLLPILKYPLLGVQIIGYVPLTTVQKPVEIIFKIKSSPQLSKSLQFCWLGIPVLAQLFTLVAFSIFSYLFFTSDQQKGGFHVHQYSQLSTDFIIVSSMTLISLINAIGSRIHGFFTVRDTLEFWRMHCHELAKISKIWTHPEFTDLLRKQVQSQFFWTIFCVFFPIFTIPFFDLILFNAFGVSSFRVSGLRMVVEMDFSLFLGIIFWMYFTYLHILLSNWITFFVMVYNLVLKCAIKEVEALRMSDDLQDFVRLEKIDDVTRSYDVVLGLVDYFNEKLGVRLVCEVVNSIAWVLGCTYYAIISYKMGEIGSMLTNLLAGGMAIRSLYTYGDHGETLEQNRIILVKRLCDVKGTNLGPCGMEKLRFLKEKVINCKLGITPGKFFTLNRSFVLSVWSALFTLLVVMAQLRDSDEMGSANVGNSIVNATVR</sequence>
<keyword evidence="1" id="KW-0812">Transmembrane</keyword>
<dbReference type="AlphaFoldDB" id="A0A226E7K3"/>
<keyword evidence="1" id="KW-1133">Transmembrane helix</keyword>
<dbReference type="EMBL" id="LNIX01000005">
    <property type="protein sequence ID" value="OXA53409.1"/>
    <property type="molecule type" value="Genomic_DNA"/>
</dbReference>
<reference evidence="2 3" key="1">
    <citation type="submission" date="2015-12" db="EMBL/GenBank/DDBJ databases">
        <title>The genome of Folsomia candida.</title>
        <authorList>
            <person name="Faddeeva A."/>
            <person name="Derks M.F."/>
            <person name="Anvar Y."/>
            <person name="Smit S."/>
            <person name="Van Straalen N."/>
            <person name="Roelofs D."/>
        </authorList>
    </citation>
    <scope>NUCLEOTIDE SEQUENCE [LARGE SCALE GENOMIC DNA]</scope>
    <source>
        <strain evidence="2 3">VU population</strain>
        <tissue evidence="2">Whole body</tissue>
    </source>
</reference>
<comment type="caution">
    <text evidence="2">The sequence shown here is derived from an EMBL/GenBank/DDBJ whole genome shotgun (WGS) entry which is preliminary data.</text>
</comment>
<evidence type="ECO:0000256" key="1">
    <source>
        <dbReference type="SAM" id="Phobius"/>
    </source>
</evidence>
<feature type="transmembrane region" description="Helical" evidence="1">
    <location>
        <begin position="200"/>
        <end position="218"/>
    </location>
</feature>
<evidence type="ECO:0000313" key="2">
    <source>
        <dbReference type="EMBL" id="OXA53409.1"/>
    </source>
</evidence>
<keyword evidence="1" id="KW-0472">Membrane</keyword>
<organism evidence="2 3">
    <name type="scientific">Folsomia candida</name>
    <name type="common">Springtail</name>
    <dbReference type="NCBI Taxonomy" id="158441"/>
    <lineage>
        <taxon>Eukaryota</taxon>
        <taxon>Metazoa</taxon>
        <taxon>Ecdysozoa</taxon>
        <taxon>Arthropoda</taxon>
        <taxon>Hexapoda</taxon>
        <taxon>Collembola</taxon>
        <taxon>Entomobryomorpha</taxon>
        <taxon>Isotomoidea</taxon>
        <taxon>Isotomidae</taxon>
        <taxon>Proisotominae</taxon>
        <taxon>Folsomia</taxon>
    </lineage>
</organism>
<evidence type="ECO:0000313" key="3">
    <source>
        <dbReference type="Proteomes" id="UP000198287"/>
    </source>
</evidence>
<feature type="transmembrane region" description="Helical" evidence="1">
    <location>
        <begin position="100"/>
        <end position="123"/>
    </location>
</feature>
<evidence type="ECO:0008006" key="4">
    <source>
        <dbReference type="Google" id="ProtNLM"/>
    </source>
</evidence>
<name>A0A226E7K3_FOLCA</name>
<proteinExistence type="predicted"/>
<dbReference type="Proteomes" id="UP000198287">
    <property type="component" value="Unassembled WGS sequence"/>
</dbReference>
<feature type="transmembrane region" description="Helical" evidence="1">
    <location>
        <begin position="397"/>
        <end position="415"/>
    </location>
</feature>